<keyword evidence="2" id="KW-1185">Reference proteome</keyword>
<protein>
    <submittedName>
        <fullName evidence="1">Uncharacterized protein</fullName>
    </submittedName>
</protein>
<reference evidence="1" key="1">
    <citation type="submission" date="2022-07" db="EMBL/GenBank/DDBJ databases">
        <title>Phylogenomic reconstructions and comparative analyses of Kickxellomycotina fungi.</title>
        <authorList>
            <person name="Reynolds N.K."/>
            <person name="Stajich J.E."/>
            <person name="Barry K."/>
            <person name="Grigoriev I.V."/>
            <person name="Crous P."/>
            <person name="Smith M.E."/>
        </authorList>
    </citation>
    <scope>NUCLEOTIDE SEQUENCE</scope>
    <source>
        <strain evidence="1">Benny 63K</strain>
    </source>
</reference>
<organism evidence="1 2">
    <name type="scientific">Kickxella alabastrina</name>
    <dbReference type="NCBI Taxonomy" id="61397"/>
    <lineage>
        <taxon>Eukaryota</taxon>
        <taxon>Fungi</taxon>
        <taxon>Fungi incertae sedis</taxon>
        <taxon>Zoopagomycota</taxon>
        <taxon>Kickxellomycotina</taxon>
        <taxon>Kickxellomycetes</taxon>
        <taxon>Kickxellales</taxon>
        <taxon>Kickxellaceae</taxon>
        <taxon>Kickxella</taxon>
    </lineage>
</organism>
<name>A0ACC1I2D2_9FUNG</name>
<proteinExistence type="predicted"/>
<evidence type="ECO:0000313" key="2">
    <source>
        <dbReference type="Proteomes" id="UP001150581"/>
    </source>
</evidence>
<sequence>MASVIAKSHGEFELGRLNTGSTPVPISLRNQRRDPPPATPTGSAQEPRRRIRHSRSFSSIDYTAQDEPDMHEARGQPEPIKETGRARAQRRKTGGLADIGHQRRPSTAHGSPASKKVMYSQYPDFENITDPFAKRDKIPRKHRPS</sequence>
<dbReference type="Proteomes" id="UP001150581">
    <property type="component" value="Unassembled WGS sequence"/>
</dbReference>
<gene>
    <name evidence="1" type="ORF">LPJ66_011236</name>
</gene>
<feature type="non-terminal residue" evidence="1">
    <location>
        <position position="145"/>
    </location>
</feature>
<comment type="caution">
    <text evidence="1">The sequence shown here is derived from an EMBL/GenBank/DDBJ whole genome shotgun (WGS) entry which is preliminary data.</text>
</comment>
<accession>A0ACC1I2D2</accession>
<dbReference type="EMBL" id="JANBPG010003308">
    <property type="protein sequence ID" value="KAJ1881920.1"/>
    <property type="molecule type" value="Genomic_DNA"/>
</dbReference>
<evidence type="ECO:0000313" key="1">
    <source>
        <dbReference type="EMBL" id="KAJ1881920.1"/>
    </source>
</evidence>